<dbReference type="EMBL" id="CP043669">
    <property type="protein sequence ID" value="QEP91324.1"/>
    <property type="molecule type" value="Genomic_DNA"/>
</dbReference>
<dbReference type="EMBL" id="CP043670">
    <property type="protein sequence ID" value="QEP92346.1"/>
    <property type="molecule type" value="Genomic_DNA"/>
</dbReference>
<dbReference type="RefSeq" id="WP_004196397.1">
    <property type="nucleotide sequence ID" value="NZ_AP018750.1"/>
</dbReference>
<evidence type="ECO:0000313" key="5">
    <source>
        <dbReference type="EMBL" id="STT04020.1"/>
    </source>
</evidence>
<reference evidence="8 9" key="3">
    <citation type="submission" date="2019-08" db="EMBL/GenBank/DDBJ databases">
        <title>Emergence of NDM-5-producing hypervirulent Klebsiella pneumoniae from clinical infections.</title>
        <authorList>
            <person name="Shen Z."/>
            <person name="Zhang H."/>
            <person name="Li M."/>
        </authorList>
    </citation>
    <scope>NUCLEOTIDE SEQUENCE [LARGE SCALE GENOMIC DNA]</scope>
    <source>
        <strain evidence="4 9">RJ18-01</strain>
        <strain evidence="3 8">RJ18-06</strain>
    </source>
</reference>
<evidence type="ECO:0000313" key="2">
    <source>
        <dbReference type="EMBL" id="PLE29617.1"/>
    </source>
</evidence>
<dbReference type="EMBL" id="NCMJ01000008">
    <property type="protein sequence ID" value="PLE29617.1"/>
    <property type="molecule type" value="Genomic_DNA"/>
</dbReference>
<proteinExistence type="predicted"/>
<evidence type="ECO:0000313" key="6">
    <source>
        <dbReference type="Proteomes" id="UP000234439"/>
    </source>
</evidence>
<dbReference type="AlphaFoldDB" id="A0A2S6EE06"/>
<gene>
    <name evidence="2" type="ORF">B6I68_00840</name>
    <name evidence="4" type="ORF">FZ928_06680</name>
    <name evidence="3" type="ORF">FZ929_01885</name>
    <name evidence="1" type="ORF">G4V31_28320</name>
    <name evidence="5" type="ORF">NCTC13443_04317</name>
</gene>
<evidence type="ECO:0000313" key="7">
    <source>
        <dbReference type="Proteomes" id="UP000255518"/>
    </source>
</evidence>
<evidence type="ECO:0008006" key="11">
    <source>
        <dbReference type="Google" id="ProtNLM"/>
    </source>
</evidence>
<accession>A0A2S6EE06</accession>
<reference evidence="2 6" key="1">
    <citation type="journal article" date="2017" name="J. Infect. Dis.">
        <title>An Analysis of the Epidemic of Klebsiella pneumoniae Carbapenemase-Producing K. pneumoniae: Convergence of Two Evolutionary Mechanisms Creates the Perfect Storm.</title>
        <authorList>
            <person name="Rojas L.J."/>
            <person name="Weinstock G.M."/>
            <person name="De La Cadena E."/>
            <person name="Diaz L."/>
            <person name="Rios R."/>
            <person name="Hanson B.M."/>
            <person name="Brown J.S."/>
            <person name="Vats P."/>
            <person name="Phillips D.S."/>
            <person name="Nguyen H."/>
            <person name="Hujer K.M."/>
            <person name="Correa A."/>
            <person name="Adams M.D."/>
            <person name="Perez F."/>
            <person name="Sodergren E."/>
            <person name="Narechania A."/>
            <person name="Planet P.J."/>
            <person name="Villegas M.V."/>
            <person name="Bonomo R.A."/>
            <person name="Arias C.A."/>
        </authorList>
    </citation>
    <scope>NUCLEOTIDE SEQUENCE [LARGE SCALE GENOMIC DNA]</scope>
    <source>
        <strain evidence="2 6">COL-Kpn30</strain>
    </source>
</reference>
<evidence type="ECO:0000313" key="10">
    <source>
        <dbReference type="Proteomes" id="UP000479475"/>
    </source>
</evidence>
<name>A0A2S6EE06_KLEPN</name>
<dbReference type="Proteomes" id="UP000479475">
    <property type="component" value="Unassembled WGS sequence"/>
</dbReference>
<evidence type="ECO:0000313" key="9">
    <source>
        <dbReference type="Proteomes" id="UP000325127"/>
    </source>
</evidence>
<evidence type="ECO:0000313" key="3">
    <source>
        <dbReference type="EMBL" id="QEP91324.1"/>
    </source>
</evidence>
<protein>
    <recommendedName>
        <fullName evidence="11">Phage protein</fullName>
    </recommendedName>
</protein>
<reference evidence="5 7" key="2">
    <citation type="submission" date="2018-06" db="EMBL/GenBank/DDBJ databases">
        <authorList>
            <consortium name="Pathogen Informatics"/>
            <person name="Doyle S."/>
        </authorList>
    </citation>
    <scope>NUCLEOTIDE SEQUENCE [LARGE SCALE GENOMIC DNA]</scope>
    <source>
        <strain evidence="5 7">NCTC13443</strain>
    </source>
</reference>
<evidence type="ECO:0000313" key="4">
    <source>
        <dbReference type="EMBL" id="QEP92346.1"/>
    </source>
</evidence>
<dbReference type="EMBL" id="JAAKYD010000048">
    <property type="protein sequence ID" value="NGN75983.1"/>
    <property type="molecule type" value="Genomic_DNA"/>
</dbReference>
<evidence type="ECO:0000313" key="1">
    <source>
        <dbReference type="EMBL" id="NGN75983.1"/>
    </source>
</evidence>
<organism evidence="5 7">
    <name type="scientific">Klebsiella pneumoniae</name>
    <dbReference type="NCBI Taxonomy" id="573"/>
    <lineage>
        <taxon>Bacteria</taxon>
        <taxon>Pseudomonadati</taxon>
        <taxon>Pseudomonadota</taxon>
        <taxon>Gammaproteobacteria</taxon>
        <taxon>Enterobacterales</taxon>
        <taxon>Enterobacteriaceae</taxon>
        <taxon>Klebsiella/Raoultella group</taxon>
        <taxon>Klebsiella</taxon>
        <taxon>Klebsiella pneumoniae complex</taxon>
    </lineage>
</organism>
<reference evidence="1 10" key="4">
    <citation type="submission" date="2020-02" db="EMBL/GenBank/DDBJ databases">
        <title>Klebsiella pneumoniae genome sequencing and assembly.</title>
        <authorList>
            <person name="Starkova P.S."/>
            <person name="Sulyan O.S."/>
            <person name="Likholetova D.V."/>
            <person name="Ageevets V.A."/>
            <person name="Lazareva I.V."/>
            <person name="Sopova J.V."/>
            <person name="Sidorenko S.V."/>
        </authorList>
    </citation>
    <scope>NUCLEOTIDE SEQUENCE [LARGE SCALE GENOMIC DNA]</scope>
    <source>
        <strain evidence="1 10">2429</strain>
    </source>
</reference>
<dbReference type="Proteomes" id="UP000325127">
    <property type="component" value="Chromosome"/>
</dbReference>
<dbReference type="Proteomes" id="UP000255518">
    <property type="component" value="Unassembled WGS sequence"/>
</dbReference>
<dbReference type="EMBL" id="UGKT01000001">
    <property type="protein sequence ID" value="STT04020.1"/>
    <property type="molecule type" value="Genomic_DNA"/>
</dbReference>
<evidence type="ECO:0000313" key="8">
    <source>
        <dbReference type="Proteomes" id="UP000325096"/>
    </source>
</evidence>
<sequence length="99" mass="11258">MNEETLTEKEIEFVQNELQKYCDNLTAEVKAAIEKTERDVANEAEIRGLSYPVNPANSGFLKAMLIQELLDDLCSERKEFAVHILTNEANRLGVKINMN</sequence>
<dbReference type="Proteomes" id="UP000234439">
    <property type="component" value="Unassembled WGS sequence"/>
</dbReference>
<dbReference type="Proteomes" id="UP000325096">
    <property type="component" value="Chromosome"/>
</dbReference>